<evidence type="ECO:0000313" key="9">
    <source>
        <dbReference type="EMBL" id="ODQ57867.1"/>
    </source>
</evidence>
<dbReference type="Pfam" id="PF00400">
    <property type="entry name" value="WD40"/>
    <property type="match status" value="3"/>
</dbReference>
<dbReference type="GO" id="GO:0046872">
    <property type="term" value="F:metal ion binding"/>
    <property type="evidence" value="ECO:0007669"/>
    <property type="project" value="UniProtKB-KW"/>
</dbReference>
<dbReference type="PANTHER" id="PTHR43270">
    <property type="entry name" value="BETA-ALA-HIS DIPEPTIDASE"/>
    <property type="match status" value="1"/>
</dbReference>
<protein>
    <recommendedName>
        <fullName evidence="8">Peptidase M20 dimerisation domain-containing protein</fullName>
    </recommendedName>
</protein>
<comment type="similarity">
    <text evidence="1">Belongs to the peptidase M20A family.</text>
</comment>
<dbReference type="GO" id="GO:0006508">
    <property type="term" value="P:proteolysis"/>
    <property type="evidence" value="ECO:0007669"/>
    <property type="project" value="UniProtKB-KW"/>
</dbReference>
<feature type="domain" description="Peptidase M20 dimerisation" evidence="8">
    <location>
        <begin position="585"/>
        <end position="730"/>
    </location>
</feature>
<dbReference type="PRINTS" id="PR00320">
    <property type="entry name" value="GPROTEINBRPT"/>
</dbReference>
<dbReference type="GO" id="GO:0006751">
    <property type="term" value="P:glutathione catabolic process"/>
    <property type="evidence" value="ECO:0007669"/>
    <property type="project" value="EnsemblFungi"/>
</dbReference>
<dbReference type="PROSITE" id="PS50294">
    <property type="entry name" value="WD_REPEATS_REGION"/>
    <property type="match status" value="2"/>
</dbReference>
<dbReference type="OrthoDB" id="7832001at2759"/>
<evidence type="ECO:0000256" key="3">
    <source>
        <dbReference type="ARBA" id="ARBA00022670"/>
    </source>
</evidence>
<name>A0A1E3NZ45_WICAA</name>
<dbReference type="EMBL" id="KV454212">
    <property type="protein sequence ID" value="ODQ57867.1"/>
    <property type="molecule type" value="Genomic_DNA"/>
</dbReference>
<dbReference type="Gene3D" id="2.130.10.10">
    <property type="entry name" value="YVTN repeat-like/Quinoprotein amine dehydrogenase"/>
    <property type="match status" value="2"/>
</dbReference>
<dbReference type="SUPFAM" id="SSF50978">
    <property type="entry name" value="WD40 repeat-like"/>
    <property type="match status" value="1"/>
</dbReference>
<dbReference type="GO" id="GO:0042802">
    <property type="term" value="F:identical protein binding"/>
    <property type="evidence" value="ECO:0007669"/>
    <property type="project" value="EnsemblFungi"/>
</dbReference>
<evidence type="ECO:0000259" key="8">
    <source>
        <dbReference type="Pfam" id="PF07687"/>
    </source>
</evidence>
<dbReference type="InterPro" id="IPR002933">
    <property type="entry name" value="Peptidase_M20"/>
</dbReference>
<evidence type="ECO:0000256" key="2">
    <source>
        <dbReference type="ARBA" id="ARBA00022574"/>
    </source>
</evidence>
<sequence>MPTKNALDDNPLVSHSRRLPLHNLLPTRKSYSPSPQRSISDLESLSNFNKDEKPELIHRWHHQYSILSTVTFPSLGLLFCGTQDHQILIFDMETYERKDALTGHTGSVLCLTKSKDEKHLFSGGSDSLVKVWDVTTMKETHTIYSLVDIGDIFSLAWSSSLNTIFFGAQNASILFVHLLDSIPKDDPSSLPSQRFDKFFDSTGPTGSSSQKKVDKLQTRLIEIPSSNIIPYAHNGFVYTMEIHENMLLTGGGDGYVKIWDLSKGVQLIKTLDNDESVLSLTRNESFLYCGLTDGQLKIWDLSTYQQIRSLQSDGGDILALAASNSCIYKGSSDGVIKWKFGGDCKEEWEAHQGLVLSTEIAYKDGKVLLITGGNDASVAIWDISEDNAPLRRTSVAAIDNDSLLTTLGEMVSFKTVSKKPELYIDDSRRCAAFLTSIFKKFGADSEIIPVENGNPVVYGCFKGKDSKTKNPRVLWYGHYDVIEADDTLGWRTDPFKMTANDGYLYGRGVSDNKGPILAAIYAVAELLQEGNLNADIVFLIEGEEECGSFGFQEAIEKNREIIGEIDWVLLSNSYWLDELTPCLNYGLRGVISASVEVSSDRPDRHSGVDGGVSREPTIDLVNLLATLTDKEGKVLIPNFYEPIQNLTLSEEKLYEEVLKKANIEINKETLLAKWKFPSLTIHKIDVSGPGNNTVIPRSSKGSLSIRIVPEQNVEEIKKGFISHLQNSFKEFNSDNTLEVKIVHESEPWLGDPTNAAFKILSNAVKQEWGTEPLYIREGGSIPSVRFLEKICDAPAAQIPCGQSTDNAHLDNEKLRVTNLYALRRILKKTFQELPSRK</sequence>
<feature type="repeat" description="WD" evidence="7">
    <location>
        <begin position="101"/>
        <end position="142"/>
    </location>
</feature>
<dbReference type="GeneID" id="30203077"/>
<dbReference type="Proteomes" id="UP000094112">
    <property type="component" value="Unassembled WGS sequence"/>
</dbReference>
<gene>
    <name evidence="9" type="ORF">WICANDRAFT_85066</name>
</gene>
<dbReference type="PROSITE" id="PS00678">
    <property type="entry name" value="WD_REPEATS_1"/>
    <property type="match status" value="3"/>
</dbReference>
<keyword evidence="3" id="KW-0645">Protease</keyword>
<dbReference type="Pfam" id="PF07687">
    <property type="entry name" value="M20_dimer"/>
    <property type="match status" value="1"/>
</dbReference>
<evidence type="ECO:0000256" key="5">
    <source>
        <dbReference type="ARBA" id="ARBA00022737"/>
    </source>
</evidence>
<keyword evidence="10" id="KW-1185">Reference proteome</keyword>
<evidence type="ECO:0000313" key="10">
    <source>
        <dbReference type="Proteomes" id="UP000094112"/>
    </source>
</evidence>
<proteinExistence type="inferred from homology"/>
<feature type="repeat" description="WD" evidence="7">
    <location>
        <begin position="368"/>
        <end position="391"/>
    </location>
</feature>
<dbReference type="InterPro" id="IPR036322">
    <property type="entry name" value="WD40_repeat_dom_sf"/>
</dbReference>
<dbReference type="Pfam" id="PF01546">
    <property type="entry name" value="Peptidase_M20"/>
    <property type="match status" value="1"/>
</dbReference>
<dbReference type="GO" id="GO:0061672">
    <property type="term" value="C:glutathione hydrolase complex"/>
    <property type="evidence" value="ECO:0007669"/>
    <property type="project" value="EnsemblFungi"/>
</dbReference>
<dbReference type="InterPro" id="IPR051458">
    <property type="entry name" value="Cyt/Met_Dipeptidase"/>
</dbReference>
<keyword evidence="2 7" id="KW-0853">WD repeat</keyword>
<dbReference type="SMART" id="SM00320">
    <property type="entry name" value="WD40"/>
    <property type="match status" value="7"/>
</dbReference>
<dbReference type="Gene3D" id="3.30.70.360">
    <property type="match status" value="1"/>
</dbReference>
<dbReference type="PANTHER" id="PTHR43270:SF8">
    <property type="entry name" value="DI- AND TRIPEPTIDASE DUG2-RELATED"/>
    <property type="match status" value="1"/>
</dbReference>
<feature type="repeat" description="WD" evidence="7">
    <location>
        <begin position="230"/>
        <end position="269"/>
    </location>
</feature>
<dbReference type="InterPro" id="IPR017149">
    <property type="entry name" value="GSH_degradosome_Dug2"/>
</dbReference>
<evidence type="ECO:0000256" key="4">
    <source>
        <dbReference type="ARBA" id="ARBA00022723"/>
    </source>
</evidence>
<evidence type="ECO:0000256" key="7">
    <source>
        <dbReference type="PROSITE-ProRule" id="PRU00221"/>
    </source>
</evidence>
<dbReference type="GO" id="GO:0034399">
    <property type="term" value="C:nuclear periphery"/>
    <property type="evidence" value="ECO:0007669"/>
    <property type="project" value="EnsemblFungi"/>
</dbReference>
<dbReference type="GO" id="GO:0036374">
    <property type="term" value="F:glutathione hydrolase activity"/>
    <property type="evidence" value="ECO:0007669"/>
    <property type="project" value="EnsemblFungi"/>
</dbReference>
<accession>A0A1E3NZ45</accession>
<dbReference type="InterPro" id="IPR001680">
    <property type="entry name" value="WD40_rpt"/>
</dbReference>
<keyword evidence="4" id="KW-0479">Metal-binding</keyword>
<dbReference type="STRING" id="683960.A0A1E3NZ45"/>
<reference evidence="9 10" key="1">
    <citation type="journal article" date="2016" name="Proc. Natl. Acad. Sci. U.S.A.">
        <title>Comparative genomics of biotechnologically important yeasts.</title>
        <authorList>
            <person name="Riley R."/>
            <person name="Haridas S."/>
            <person name="Wolfe K.H."/>
            <person name="Lopes M.R."/>
            <person name="Hittinger C.T."/>
            <person name="Goeker M."/>
            <person name="Salamov A.A."/>
            <person name="Wisecaver J.H."/>
            <person name="Long T.M."/>
            <person name="Calvey C.H."/>
            <person name="Aerts A.L."/>
            <person name="Barry K.W."/>
            <person name="Choi C."/>
            <person name="Clum A."/>
            <person name="Coughlan A.Y."/>
            <person name="Deshpande S."/>
            <person name="Douglass A.P."/>
            <person name="Hanson S.J."/>
            <person name="Klenk H.-P."/>
            <person name="LaButti K.M."/>
            <person name="Lapidus A."/>
            <person name="Lindquist E.A."/>
            <person name="Lipzen A.M."/>
            <person name="Meier-Kolthoff J.P."/>
            <person name="Ohm R.A."/>
            <person name="Otillar R.P."/>
            <person name="Pangilinan J.L."/>
            <person name="Peng Y."/>
            <person name="Rokas A."/>
            <person name="Rosa C.A."/>
            <person name="Scheuner C."/>
            <person name="Sibirny A.A."/>
            <person name="Slot J.C."/>
            <person name="Stielow J.B."/>
            <person name="Sun H."/>
            <person name="Kurtzman C.P."/>
            <person name="Blackwell M."/>
            <person name="Grigoriev I.V."/>
            <person name="Jeffries T.W."/>
        </authorList>
    </citation>
    <scope>NUCLEOTIDE SEQUENCE [LARGE SCALE GENOMIC DNA]</scope>
    <source>
        <strain evidence="10">ATCC 58044 / CBS 1984 / NCYC 433 / NRRL Y-366-8</strain>
    </source>
</reference>
<feature type="repeat" description="WD" evidence="7">
    <location>
        <begin position="278"/>
        <end position="309"/>
    </location>
</feature>
<organism evidence="9 10">
    <name type="scientific">Wickerhamomyces anomalus (strain ATCC 58044 / CBS 1984 / NCYC 433 / NRRL Y-366-8)</name>
    <name type="common">Yeast</name>
    <name type="synonym">Hansenula anomala</name>
    <dbReference type="NCBI Taxonomy" id="683960"/>
    <lineage>
        <taxon>Eukaryota</taxon>
        <taxon>Fungi</taxon>
        <taxon>Dikarya</taxon>
        <taxon>Ascomycota</taxon>
        <taxon>Saccharomycotina</taxon>
        <taxon>Saccharomycetes</taxon>
        <taxon>Phaffomycetales</taxon>
        <taxon>Wickerhamomycetaceae</taxon>
        <taxon>Wickerhamomyces</taxon>
    </lineage>
</organism>
<dbReference type="InterPro" id="IPR020472">
    <property type="entry name" value="WD40_PAC1"/>
</dbReference>
<evidence type="ECO:0000256" key="1">
    <source>
        <dbReference type="ARBA" id="ARBA00006247"/>
    </source>
</evidence>
<keyword evidence="6" id="KW-0378">Hydrolase</keyword>
<dbReference type="PROSITE" id="PS50082">
    <property type="entry name" value="WD_REPEATS_2"/>
    <property type="match status" value="4"/>
</dbReference>
<dbReference type="AlphaFoldDB" id="A0A1E3NZ45"/>
<dbReference type="RefSeq" id="XP_019037074.1">
    <property type="nucleotide sequence ID" value="XM_019185831.1"/>
</dbReference>
<dbReference type="GO" id="GO:0005737">
    <property type="term" value="C:cytoplasm"/>
    <property type="evidence" value="ECO:0007669"/>
    <property type="project" value="EnsemblFungi"/>
</dbReference>
<keyword evidence="5" id="KW-0677">Repeat</keyword>
<dbReference type="SUPFAM" id="SSF53187">
    <property type="entry name" value="Zn-dependent exopeptidases"/>
    <property type="match status" value="1"/>
</dbReference>
<dbReference type="InterPro" id="IPR015943">
    <property type="entry name" value="WD40/YVTN_repeat-like_dom_sf"/>
</dbReference>
<dbReference type="InterPro" id="IPR011650">
    <property type="entry name" value="Peptidase_M20_dimer"/>
</dbReference>
<dbReference type="Gene3D" id="3.40.630.10">
    <property type="entry name" value="Zn peptidases"/>
    <property type="match status" value="1"/>
</dbReference>
<evidence type="ECO:0000256" key="6">
    <source>
        <dbReference type="ARBA" id="ARBA00022801"/>
    </source>
</evidence>
<dbReference type="InterPro" id="IPR019775">
    <property type="entry name" value="WD40_repeat_CS"/>
</dbReference>
<dbReference type="PIRSF" id="PIRSF037237">
    <property type="entry name" value="Peptidase_WD_repeats_DUG2"/>
    <property type="match status" value="1"/>
</dbReference>